<feature type="transmembrane region" description="Helical" evidence="12">
    <location>
        <begin position="103"/>
        <end position="123"/>
    </location>
</feature>
<evidence type="ECO:0000256" key="8">
    <source>
        <dbReference type="ARBA" id="ARBA00022989"/>
    </source>
</evidence>
<keyword evidence="6 12" id="KW-0812">Transmembrane</keyword>
<keyword evidence="5 13" id="KW-0808">Transferase</keyword>
<comment type="function">
    <text evidence="10">Mannosyltransferase that operates in the biosynthetic pathway of dolichol-linked oligosaccharides, the glycan precursors employed in protein asparagine (N)-glycosylation. The assembly of dolichol-linked oligosaccharides begins on the cytosolic side of the endoplasmic reticulum membrane and finishes in its lumen. The sequential addition of sugars to dolichol pyrophosphate produces dolichol-linked oligosaccharides containing fourteen sugars, including two GlcNAcs, nine mannoses and three glucoses. Once assembled, the oligosaccharide is transferred from the lipid to nascent proteins by oligosaccharyltransferases. In the lumen of the endoplasmic reticulum, adds the eighth mannose residue in an alpha-1,6 linkage onto Man(7)GlcNAc(2)-PP-dolichol to produce Man(8)GlcNAc(2)-PP-dolichol.</text>
</comment>
<sequence length="403" mass="43755">MSYFLVPCLGLFVIGVVQTSAHTQVLVRGVLAAAAWTSLVHFSRRALPKSARTPFLFLCAAQFHLAFWLSRTTPNGLAFPLVTAALGEILGGIAPIGLATLTITALVFRLELVALAGAAYLYVWLGKRVHFAKVFAVGVLSVVTAAALTMSVDTYFWAPAENMPLGPIYKGLVWPELSAVVFNVVDGHSSEWGISPPLHYWTHEIPKLLSFSLPLLFVGILHKKSAVPTLLAVTHVALLSLVKHKEWRFIMYAVPLFNAASAIGAASLSRRALLRFIVLMCIAASAFSSLVFLWISAHNYPGGVALDAFHRRIKTGGRVHISVPAAMTGVSRFQCTHMERPSNALVRSLAPVIEYDKTERPNAAFWDTITWTISDGPCVGKFKQLGDPIDGLVGVVYCTSLYA</sequence>
<feature type="transmembrane region" description="Helical" evidence="12">
    <location>
        <begin position="77"/>
        <end position="97"/>
    </location>
</feature>
<feature type="transmembrane region" description="Helical" evidence="12">
    <location>
        <begin position="135"/>
        <end position="158"/>
    </location>
</feature>
<dbReference type="Pfam" id="PF03901">
    <property type="entry name" value="Glyco_transf_22"/>
    <property type="match status" value="1"/>
</dbReference>
<comment type="similarity">
    <text evidence="3 12">Belongs to the glycosyltransferase 22 family.</text>
</comment>
<proteinExistence type="inferred from homology"/>
<dbReference type="Proteomes" id="UP001219933">
    <property type="component" value="Chromosome 4"/>
</dbReference>
<evidence type="ECO:0000256" key="7">
    <source>
        <dbReference type="ARBA" id="ARBA00022824"/>
    </source>
</evidence>
<comment type="subcellular location">
    <subcellularLocation>
        <location evidence="1 12">Endoplasmic reticulum membrane</location>
        <topology evidence="1 12">Multi-pass membrane protein</topology>
    </subcellularLocation>
</comment>
<keyword evidence="8 12" id="KW-1133">Transmembrane helix</keyword>
<keyword evidence="14" id="KW-1185">Reference proteome</keyword>
<dbReference type="PANTHER" id="PTHR22760">
    <property type="entry name" value="GLYCOSYLTRANSFERASE"/>
    <property type="match status" value="1"/>
</dbReference>
<dbReference type="PANTHER" id="PTHR22760:SF1">
    <property type="entry name" value="DOL-P-MAN:MAN(7)GLCNAC(2)-PP-DOL ALPHA-1,6-MANNOSYLTRANSFERASE"/>
    <property type="match status" value="1"/>
</dbReference>
<dbReference type="GO" id="GO:0005789">
    <property type="term" value="C:endoplasmic reticulum membrane"/>
    <property type="evidence" value="ECO:0007669"/>
    <property type="project" value="UniProtKB-SubCell"/>
</dbReference>
<keyword evidence="9 12" id="KW-0472">Membrane</keyword>
<evidence type="ECO:0000256" key="2">
    <source>
        <dbReference type="ARBA" id="ARBA00004922"/>
    </source>
</evidence>
<feature type="transmembrane region" description="Helical" evidence="12">
    <location>
        <begin position="51"/>
        <end position="70"/>
    </location>
</feature>
<evidence type="ECO:0000256" key="1">
    <source>
        <dbReference type="ARBA" id="ARBA00004477"/>
    </source>
</evidence>
<gene>
    <name evidence="13" type="primary">ECM39</name>
    <name evidence="13" type="ORF">MCUN1_002887</name>
</gene>
<dbReference type="EC" id="2.4.1.-" evidence="12"/>
<evidence type="ECO:0000256" key="9">
    <source>
        <dbReference type="ARBA" id="ARBA00023136"/>
    </source>
</evidence>
<accession>A0AAF0JCK8</accession>
<dbReference type="GO" id="GO:0052917">
    <property type="term" value="F:dol-P-Man:Man(7)GlcNAc(2)-PP-Dol alpha-1,6-mannosyltransferase activity"/>
    <property type="evidence" value="ECO:0007669"/>
    <property type="project" value="UniProtKB-EC"/>
</dbReference>
<evidence type="ECO:0000256" key="3">
    <source>
        <dbReference type="ARBA" id="ARBA00007063"/>
    </source>
</evidence>
<protein>
    <recommendedName>
        <fullName evidence="12">Mannosyltransferase</fullName>
        <ecNumber evidence="12">2.4.1.-</ecNumber>
    </recommendedName>
</protein>
<evidence type="ECO:0000256" key="6">
    <source>
        <dbReference type="ARBA" id="ARBA00022692"/>
    </source>
</evidence>
<evidence type="ECO:0000256" key="10">
    <source>
        <dbReference type="ARBA" id="ARBA00044721"/>
    </source>
</evidence>
<evidence type="ECO:0000313" key="13">
    <source>
        <dbReference type="EMBL" id="WFD36016.1"/>
    </source>
</evidence>
<comment type="catalytic activity">
    <reaction evidence="11">
        <text>an alpha-D-Man-(1-&gt;2)-alpha-D-Man-(1-&gt;2)-alpha-D-Man-(1-&gt;3)-[alpha-D-Man-(1-&gt;2)-alpha-D-Man-(1-&gt;3)-alpha-D-Man-(1-&gt;6)]-beta-D-Man-(1-&gt;4)-beta-D-GlcNAc-(1-&gt;4)-alpha-D-GlcNAc-diphospho-di-trans,poly-cis-dolichol + a di-trans,poly-cis-dolichyl beta-D-mannosyl phosphate = an alpha-D-Man-(1-&gt;2)-alpha-D-Man-(1-&gt;2)-alpha-D-Man-(1-&gt;3)-[alpha-D-Man-(1-&gt;2)-alpha-D-Man-(1-&gt;3)-[alpha-D-Man-(1-&gt;6)]-alpha-D-Man-(1-&gt;6)]-beta-D-Man-(1-&gt;4)-beta-D-GlcNAc-(1-&gt;4)-alpha-D-GlcNAc-diphospho-di-trans,poly-cis-dolichol + a di-trans,poly-cis-dolichyl phosphate + H(+)</text>
        <dbReference type="Rhea" id="RHEA:29535"/>
        <dbReference type="Rhea" id="RHEA-COMP:19498"/>
        <dbReference type="Rhea" id="RHEA-COMP:19501"/>
        <dbReference type="Rhea" id="RHEA-COMP:19518"/>
        <dbReference type="Rhea" id="RHEA-COMP:19519"/>
        <dbReference type="ChEBI" id="CHEBI:15378"/>
        <dbReference type="ChEBI" id="CHEBI:57683"/>
        <dbReference type="ChEBI" id="CHEBI:58211"/>
        <dbReference type="ChEBI" id="CHEBI:132517"/>
        <dbReference type="ChEBI" id="CHEBI:132519"/>
        <dbReference type="EC" id="2.4.1.260"/>
    </reaction>
    <physiologicalReaction direction="left-to-right" evidence="11">
        <dbReference type="Rhea" id="RHEA:29536"/>
    </physiologicalReaction>
</comment>
<dbReference type="AlphaFoldDB" id="A0AAF0JCK8"/>
<evidence type="ECO:0000256" key="12">
    <source>
        <dbReference type="RuleBase" id="RU363075"/>
    </source>
</evidence>
<evidence type="ECO:0000256" key="11">
    <source>
        <dbReference type="ARBA" id="ARBA00048899"/>
    </source>
</evidence>
<dbReference type="EMBL" id="CP119880">
    <property type="protein sequence ID" value="WFD36016.1"/>
    <property type="molecule type" value="Genomic_DNA"/>
</dbReference>
<reference evidence="13" key="1">
    <citation type="submission" date="2023-03" db="EMBL/GenBank/DDBJ databases">
        <title>Mating type loci evolution in Malassezia.</title>
        <authorList>
            <person name="Coelho M.A."/>
        </authorList>
    </citation>
    <scope>NUCLEOTIDE SEQUENCE</scope>
    <source>
        <strain evidence="13">CBS 11721</strain>
    </source>
</reference>
<feature type="transmembrane region" description="Helical" evidence="12">
    <location>
        <begin position="249"/>
        <end position="268"/>
    </location>
</feature>
<keyword evidence="4 12" id="KW-0328">Glycosyltransferase</keyword>
<dbReference type="InterPro" id="IPR005599">
    <property type="entry name" value="GPI_mannosylTrfase"/>
</dbReference>
<comment type="pathway">
    <text evidence="2">Protein modification; protein glycosylation.</text>
</comment>
<feature type="transmembrane region" description="Helical" evidence="12">
    <location>
        <begin position="274"/>
        <end position="295"/>
    </location>
</feature>
<evidence type="ECO:0000313" key="14">
    <source>
        <dbReference type="Proteomes" id="UP001219933"/>
    </source>
</evidence>
<dbReference type="GO" id="GO:0006487">
    <property type="term" value="P:protein N-linked glycosylation"/>
    <property type="evidence" value="ECO:0007669"/>
    <property type="project" value="TreeGrafter"/>
</dbReference>
<evidence type="ECO:0000256" key="4">
    <source>
        <dbReference type="ARBA" id="ARBA00022676"/>
    </source>
</evidence>
<organism evidence="13 14">
    <name type="scientific">Malassezia cuniculi</name>
    <dbReference type="NCBI Taxonomy" id="948313"/>
    <lineage>
        <taxon>Eukaryota</taxon>
        <taxon>Fungi</taxon>
        <taxon>Dikarya</taxon>
        <taxon>Basidiomycota</taxon>
        <taxon>Ustilaginomycotina</taxon>
        <taxon>Malasseziomycetes</taxon>
        <taxon>Malasseziales</taxon>
        <taxon>Malasseziaceae</taxon>
        <taxon>Malassezia</taxon>
    </lineage>
</organism>
<keyword evidence="7 12" id="KW-0256">Endoplasmic reticulum</keyword>
<evidence type="ECO:0000256" key="5">
    <source>
        <dbReference type="ARBA" id="ARBA00022679"/>
    </source>
</evidence>
<name>A0AAF0JCK8_9BASI</name>